<comment type="caution">
    <text evidence="1">The sequence shown here is derived from an EMBL/GenBank/DDBJ whole genome shotgun (WGS) entry which is preliminary data.</text>
</comment>
<protein>
    <submittedName>
        <fullName evidence="1">Uncharacterized protein</fullName>
    </submittedName>
</protein>
<evidence type="ECO:0000313" key="1">
    <source>
        <dbReference type="EMBL" id="KAH0882589.1"/>
    </source>
</evidence>
<accession>A0ABQ7ZQT7</accession>
<name>A0ABQ7ZQT7_BRANA</name>
<dbReference type="EMBL" id="JAGKQM010000014">
    <property type="protein sequence ID" value="KAH0882589.1"/>
    <property type="molecule type" value="Genomic_DNA"/>
</dbReference>
<organism evidence="1 2">
    <name type="scientific">Brassica napus</name>
    <name type="common">Rape</name>
    <dbReference type="NCBI Taxonomy" id="3708"/>
    <lineage>
        <taxon>Eukaryota</taxon>
        <taxon>Viridiplantae</taxon>
        <taxon>Streptophyta</taxon>
        <taxon>Embryophyta</taxon>
        <taxon>Tracheophyta</taxon>
        <taxon>Spermatophyta</taxon>
        <taxon>Magnoliopsida</taxon>
        <taxon>eudicotyledons</taxon>
        <taxon>Gunneridae</taxon>
        <taxon>Pentapetalae</taxon>
        <taxon>rosids</taxon>
        <taxon>malvids</taxon>
        <taxon>Brassicales</taxon>
        <taxon>Brassicaceae</taxon>
        <taxon>Brassiceae</taxon>
        <taxon>Brassica</taxon>
    </lineage>
</organism>
<keyword evidence="2" id="KW-1185">Reference proteome</keyword>
<dbReference type="Proteomes" id="UP000824890">
    <property type="component" value="Unassembled WGS sequence"/>
</dbReference>
<reference evidence="1 2" key="1">
    <citation type="submission" date="2021-05" db="EMBL/GenBank/DDBJ databases">
        <title>Genome Assembly of Synthetic Allotetraploid Brassica napus Reveals Homoeologous Exchanges between Subgenomes.</title>
        <authorList>
            <person name="Davis J.T."/>
        </authorList>
    </citation>
    <scope>NUCLEOTIDE SEQUENCE [LARGE SCALE GENOMIC DNA]</scope>
    <source>
        <strain evidence="2">cv. Da-Ae</strain>
        <tissue evidence="1">Seedling</tissue>
    </source>
</reference>
<evidence type="ECO:0000313" key="2">
    <source>
        <dbReference type="Proteomes" id="UP000824890"/>
    </source>
</evidence>
<sequence length="116" mass="12380">MALGAMDLLLDADCARIWVRSEIRDPPEASTCHDRPRLCSAVSPQSIDFSGGFRGVPQRRIVSSSPLSSSSKGSPASRSSVLLLCFISPSKAPVRLLFCNLVVFAASSVSRSGMRP</sequence>
<proteinExistence type="predicted"/>
<gene>
    <name evidence="1" type="ORF">HID58_058685</name>
</gene>